<dbReference type="PROSITE" id="PS50850">
    <property type="entry name" value="MFS"/>
    <property type="match status" value="1"/>
</dbReference>
<comment type="caution">
    <text evidence="10">The sequence shown here is derived from an EMBL/GenBank/DDBJ whole genome shotgun (WGS) entry which is preliminary data.</text>
</comment>
<sequence>MNSKIPPTGSDRHPVAHSQTAQTNEEVTDTTGGDVTKVRRIAAASMAGTALEYYDFSIYGLAAALIFPTLFFPQSNTFIAVLASFGTLTIGYLSRPLGAIVFGHFGDRIGRKPVLVITLVIMGVASTAIGLLPTYSQIGVWAAAILVPLRFLQGVAFGGEWGGAILMAFEYARPGRRGFFASVPQVGPAVGTLLGNGVFLVITLLPEDAVLSWGWRIPFLISALLVILGLVVRLKIAESPEFTELNGTGTTARIPIAAVLRSHLEPVLLVCGGFLGYGAFSVVALTFLVGYSRSTLGLDSSITLTAVLATCVVQIPTMMLGGYASDRFGRRRIMTVGPLAGIAGTFILFWAISTAQPGWIIVGYVLGMGILFTSAYGAQPALFADSFAPSVRYTGMSLGYQLSNVVGSGMMPLIATILLDVSGSIYTVAAVIALALLVSMLCLLSLVRTAEENSAATDPTERSTTAPISAP</sequence>
<dbReference type="CDD" id="cd17369">
    <property type="entry name" value="MFS_ShiA_like"/>
    <property type="match status" value="1"/>
</dbReference>
<evidence type="ECO:0000259" key="9">
    <source>
        <dbReference type="PROSITE" id="PS50850"/>
    </source>
</evidence>
<feature type="transmembrane region" description="Helical" evidence="8">
    <location>
        <begin position="358"/>
        <end position="378"/>
    </location>
</feature>
<organism evidence="10 11">
    <name type="scientific">Rhodococcus wratislaviensis</name>
    <name type="common">Tsukamurella wratislaviensis</name>
    <dbReference type="NCBI Taxonomy" id="44752"/>
    <lineage>
        <taxon>Bacteria</taxon>
        <taxon>Bacillati</taxon>
        <taxon>Actinomycetota</taxon>
        <taxon>Actinomycetes</taxon>
        <taxon>Mycobacteriales</taxon>
        <taxon>Nocardiaceae</taxon>
        <taxon>Rhodococcus</taxon>
    </lineage>
</organism>
<feature type="transmembrane region" description="Helical" evidence="8">
    <location>
        <begin position="301"/>
        <end position="321"/>
    </location>
</feature>
<keyword evidence="2" id="KW-0813">Transport</keyword>
<dbReference type="GO" id="GO:0022857">
    <property type="term" value="F:transmembrane transporter activity"/>
    <property type="evidence" value="ECO:0007669"/>
    <property type="project" value="InterPro"/>
</dbReference>
<evidence type="ECO:0000256" key="4">
    <source>
        <dbReference type="ARBA" id="ARBA00022692"/>
    </source>
</evidence>
<feature type="transmembrane region" description="Helical" evidence="8">
    <location>
        <begin position="267"/>
        <end position="289"/>
    </location>
</feature>
<protein>
    <submittedName>
        <fullName evidence="10">L-Proline/Glycine betaine transporter ProP</fullName>
    </submittedName>
</protein>
<evidence type="ECO:0000313" key="10">
    <source>
        <dbReference type="EMBL" id="GCE44355.1"/>
    </source>
</evidence>
<feature type="domain" description="Major facilitator superfamily (MFS) profile" evidence="9">
    <location>
        <begin position="41"/>
        <end position="447"/>
    </location>
</feature>
<gene>
    <name evidence="10" type="ORF">Rhow_008776</name>
</gene>
<accession>A0A402CLD4</accession>
<evidence type="ECO:0000256" key="7">
    <source>
        <dbReference type="SAM" id="MobiDB-lite"/>
    </source>
</evidence>
<reference evidence="10 11" key="1">
    <citation type="submission" date="2018-11" db="EMBL/GenBank/DDBJ databases">
        <title>Microbial catabolism of amino acid.</title>
        <authorList>
            <person name="Hibi M."/>
            <person name="Ogawa J."/>
        </authorList>
    </citation>
    <scope>NUCLEOTIDE SEQUENCE [LARGE SCALE GENOMIC DNA]</scope>
    <source>
        <strain evidence="10 11">C31-06</strain>
    </source>
</reference>
<dbReference type="RefSeq" id="WP_124395952.1">
    <property type="nucleotide sequence ID" value="NZ_BHYM01000093.1"/>
</dbReference>
<dbReference type="InterPro" id="IPR020846">
    <property type="entry name" value="MFS_dom"/>
</dbReference>
<feature type="transmembrane region" description="Helical" evidence="8">
    <location>
        <begin position="398"/>
        <end position="419"/>
    </location>
</feature>
<dbReference type="InterPro" id="IPR011701">
    <property type="entry name" value="MFS"/>
</dbReference>
<evidence type="ECO:0000313" key="11">
    <source>
        <dbReference type="Proteomes" id="UP000287519"/>
    </source>
</evidence>
<dbReference type="InterPro" id="IPR005829">
    <property type="entry name" value="Sugar_transporter_CS"/>
</dbReference>
<comment type="subcellular location">
    <subcellularLocation>
        <location evidence="1">Cell membrane</location>
        <topology evidence="1">Multi-pass membrane protein</topology>
    </subcellularLocation>
</comment>
<evidence type="ECO:0000256" key="5">
    <source>
        <dbReference type="ARBA" id="ARBA00022989"/>
    </source>
</evidence>
<feature type="transmembrane region" description="Helical" evidence="8">
    <location>
        <begin position="114"/>
        <end position="132"/>
    </location>
</feature>
<dbReference type="AlphaFoldDB" id="A0A402CLD4"/>
<dbReference type="GO" id="GO:0005886">
    <property type="term" value="C:plasma membrane"/>
    <property type="evidence" value="ECO:0007669"/>
    <property type="project" value="UniProtKB-SubCell"/>
</dbReference>
<feature type="transmembrane region" description="Helical" evidence="8">
    <location>
        <begin position="333"/>
        <end position="352"/>
    </location>
</feature>
<evidence type="ECO:0000256" key="2">
    <source>
        <dbReference type="ARBA" id="ARBA00022448"/>
    </source>
</evidence>
<proteinExistence type="predicted"/>
<dbReference type="OrthoDB" id="8953821at2"/>
<dbReference type="EMBL" id="BHYM01000093">
    <property type="protein sequence ID" value="GCE44355.1"/>
    <property type="molecule type" value="Genomic_DNA"/>
</dbReference>
<dbReference type="PANTHER" id="PTHR43045:SF1">
    <property type="entry name" value="SHIKIMATE TRANSPORTER"/>
    <property type="match status" value="1"/>
</dbReference>
<evidence type="ECO:0000256" key="3">
    <source>
        <dbReference type="ARBA" id="ARBA00022475"/>
    </source>
</evidence>
<dbReference type="SUPFAM" id="SSF103473">
    <property type="entry name" value="MFS general substrate transporter"/>
    <property type="match status" value="1"/>
</dbReference>
<name>A0A402CLD4_RHOWR</name>
<keyword evidence="5 8" id="KW-1133">Transmembrane helix</keyword>
<feature type="transmembrane region" description="Helical" evidence="8">
    <location>
        <begin position="425"/>
        <end position="447"/>
    </location>
</feature>
<feature type="transmembrane region" description="Helical" evidence="8">
    <location>
        <begin position="78"/>
        <end position="102"/>
    </location>
</feature>
<keyword evidence="3" id="KW-1003">Cell membrane</keyword>
<keyword evidence="6 8" id="KW-0472">Membrane</keyword>
<evidence type="ECO:0000256" key="1">
    <source>
        <dbReference type="ARBA" id="ARBA00004651"/>
    </source>
</evidence>
<dbReference type="PANTHER" id="PTHR43045">
    <property type="entry name" value="SHIKIMATE TRANSPORTER"/>
    <property type="match status" value="1"/>
</dbReference>
<keyword evidence="4 8" id="KW-0812">Transmembrane</keyword>
<feature type="transmembrane region" description="Helical" evidence="8">
    <location>
        <begin position="179"/>
        <end position="205"/>
    </location>
</feature>
<dbReference type="PROSITE" id="PS00216">
    <property type="entry name" value="SUGAR_TRANSPORT_1"/>
    <property type="match status" value="1"/>
</dbReference>
<evidence type="ECO:0000256" key="6">
    <source>
        <dbReference type="ARBA" id="ARBA00023136"/>
    </source>
</evidence>
<feature type="transmembrane region" description="Helical" evidence="8">
    <location>
        <begin position="217"/>
        <end position="236"/>
    </location>
</feature>
<dbReference type="InterPro" id="IPR036259">
    <property type="entry name" value="MFS_trans_sf"/>
</dbReference>
<dbReference type="Proteomes" id="UP000287519">
    <property type="component" value="Unassembled WGS sequence"/>
</dbReference>
<keyword evidence="11" id="KW-1185">Reference proteome</keyword>
<dbReference type="Pfam" id="PF07690">
    <property type="entry name" value="MFS_1"/>
    <property type="match status" value="1"/>
</dbReference>
<evidence type="ECO:0000256" key="8">
    <source>
        <dbReference type="SAM" id="Phobius"/>
    </source>
</evidence>
<feature type="transmembrane region" description="Helical" evidence="8">
    <location>
        <begin position="53"/>
        <end position="72"/>
    </location>
</feature>
<feature type="region of interest" description="Disordered" evidence="7">
    <location>
        <begin position="1"/>
        <end position="32"/>
    </location>
</feature>
<dbReference type="Gene3D" id="1.20.1250.20">
    <property type="entry name" value="MFS general substrate transporter like domains"/>
    <property type="match status" value="2"/>
</dbReference>